<evidence type="ECO:0000313" key="4">
    <source>
        <dbReference type="Proteomes" id="UP000295706"/>
    </source>
</evidence>
<dbReference type="AlphaFoldDB" id="A0A4R4KI97"/>
<keyword evidence="4" id="KW-1185">Reference proteome</keyword>
<dbReference type="InterPro" id="IPR049279">
    <property type="entry name" value="DUF3108-like"/>
</dbReference>
<sequence>MKKLVIALLLLASWTTNFTYAQECMGVALKVGGGFEMITYDGRGKESGRLTYVIKNISKQGADTKIDMEFESMDKKGKSEMKTTYTMLCNGNELRVDANAFLGEEQRKSFQSFEMTFTSKDIVYPGNLSVGQKLPDGSLSGEGATGPMAIEVDMVMNNRKVEAKEKITVPAGTFDTHKITSDMNVSTKTIMKMAFDFQTVSYRANGVLWDVKTETYRKGKLISSTVLSKLF</sequence>
<evidence type="ECO:0000256" key="1">
    <source>
        <dbReference type="SAM" id="SignalP"/>
    </source>
</evidence>
<evidence type="ECO:0000313" key="3">
    <source>
        <dbReference type="EMBL" id="TDB67880.1"/>
    </source>
</evidence>
<proteinExistence type="predicted"/>
<organism evidence="3 4">
    <name type="scientific">Arundinibacter roseus</name>
    <dbReference type="NCBI Taxonomy" id="2070510"/>
    <lineage>
        <taxon>Bacteria</taxon>
        <taxon>Pseudomonadati</taxon>
        <taxon>Bacteroidota</taxon>
        <taxon>Cytophagia</taxon>
        <taxon>Cytophagales</taxon>
        <taxon>Spirosomataceae</taxon>
        <taxon>Arundinibacter</taxon>
    </lineage>
</organism>
<dbReference type="EMBL" id="SMJU01000002">
    <property type="protein sequence ID" value="TDB67880.1"/>
    <property type="molecule type" value="Genomic_DNA"/>
</dbReference>
<comment type="caution">
    <text evidence="3">The sequence shown here is derived from an EMBL/GenBank/DDBJ whole genome shotgun (WGS) entry which is preliminary data.</text>
</comment>
<feature type="domain" description="DUF3108" evidence="2">
    <location>
        <begin position="32"/>
        <end position="227"/>
    </location>
</feature>
<name>A0A4R4KI97_9BACT</name>
<keyword evidence="1" id="KW-0732">Signal</keyword>
<dbReference type="Gene3D" id="2.40.360.20">
    <property type="match status" value="1"/>
</dbReference>
<dbReference type="Pfam" id="PF21347">
    <property type="entry name" value="DUF3108_like"/>
    <property type="match status" value="1"/>
</dbReference>
<accession>A0A4R4KI97</accession>
<protein>
    <recommendedName>
        <fullName evidence="2">DUF3108 domain-containing protein</fullName>
    </recommendedName>
</protein>
<feature type="signal peptide" evidence="1">
    <location>
        <begin position="1"/>
        <end position="21"/>
    </location>
</feature>
<feature type="chain" id="PRO_5020780996" description="DUF3108 domain-containing protein" evidence="1">
    <location>
        <begin position="22"/>
        <end position="231"/>
    </location>
</feature>
<dbReference type="Proteomes" id="UP000295706">
    <property type="component" value="Unassembled WGS sequence"/>
</dbReference>
<dbReference type="RefSeq" id="WP_132114305.1">
    <property type="nucleotide sequence ID" value="NZ_SMJU01000002.1"/>
</dbReference>
<dbReference type="OrthoDB" id="665223at2"/>
<gene>
    <name evidence="3" type="ORF">EZE20_02850</name>
</gene>
<reference evidence="3 4" key="1">
    <citation type="submission" date="2019-02" db="EMBL/GenBank/DDBJ databases">
        <title>Arundinibacter roseus gen. nov., sp. nov., a new member of the family Cytophagaceae.</title>
        <authorList>
            <person name="Szuroczki S."/>
            <person name="Khayer B."/>
            <person name="Sproer C."/>
            <person name="Toumi M."/>
            <person name="Szabo A."/>
            <person name="Felfoldi T."/>
            <person name="Schumann P."/>
            <person name="Toth E."/>
        </authorList>
    </citation>
    <scope>NUCLEOTIDE SEQUENCE [LARGE SCALE GENOMIC DNA]</scope>
    <source>
        <strain evidence="3 4">DMA-k-7a</strain>
    </source>
</reference>
<evidence type="ECO:0000259" key="2">
    <source>
        <dbReference type="Pfam" id="PF21347"/>
    </source>
</evidence>